<evidence type="ECO:0000313" key="3">
    <source>
        <dbReference type="Proteomes" id="UP000176273"/>
    </source>
</evidence>
<keyword evidence="1" id="KW-0472">Membrane</keyword>
<protein>
    <submittedName>
        <fullName evidence="2">Uncharacterized protein</fullName>
    </submittedName>
</protein>
<dbReference type="AlphaFoldDB" id="A0A1F6BL31"/>
<keyword evidence="1" id="KW-0812">Transmembrane</keyword>
<evidence type="ECO:0000313" key="2">
    <source>
        <dbReference type="EMBL" id="OGG37482.1"/>
    </source>
</evidence>
<dbReference type="EMBL" id="MFKH01000010">
    <property type="protein sequence ID" value="OGG37482.1"/>
    <property type="molecule type" value="Genomic_DNA"/>
</dbReference>
<feature type="transmembrane region" description="Helical" evidence="1">
    <location>
        <begin position="66"/>
        <end position="88"/>
    </location>
</feature>
<accession>A0A1F6BL31</accession>
<dbReference type="STRING" id="1798468.A2110_02695"/>
<gene>
    <name evidence="2" type="ORF">A2110_02695</name>
</gene>
<proteinExistence type="predicted"/>
<sequence length="93" mass="9786">MLVAVPAVAEGDGPVSSIEDVNRVVNKVYNWVAGAFWAVAAGFLIWAAMLYATARGNQEQVKKAKNVLIYVVVAIVIGIVATGVKGLIESILS</sequence>
<evidence type="ECO:0000256" key="1">
    <source>
        <dbReference type="SAM" id="Phobius"/>
    </source>
</evidence>
<comment type="caution">
    <text evidence="2">The sequence shown here is derived from an EMBL/GenBank/DDBJ whole genome shotgun (WGS) entry which is preliminary data.</text>
</comment>
<reference evidence="2 3" key="1">
    <citation type="journal article" date="2016" name="Nat. Commun.">
        <title>Thousands of microbial genomes shed light on interconnected biogeochemical processes in an aquifer system.</title>
        <authorList>
            <person name="Anantharaman K."/>
            <person name="Brown C.T."/>
            <person name="Hug L.A."/>
            <person name="Sharon I."/>
            <person name="Castelle C.J."/>
            <person name="Probst A.J."/>
            <person name="Thomas B.C."/>
            <person name="Singh A."/>
            <person name="Wilkins M.J."/>
            <person name="Karaoz U."/>
            <person name="Brodie E.L."/>
            <person name="Williams K.H."/>
            <person name="Hubbard S.S."/>
            <person name="Banfield J.F."/>
        </authorList>
    </citation>
    <scope>NUCLEOTIDE SEQUENCE [LARGE SCALE GENOMIC DNA]</scope>
</reference>
<dbReference type="InterPro" id="IPR043993">
    <property type="entry name" value="T4SS_pilin"/>
</dbReference>
<organism evidence="2 3">
    <name type="scientific">Candidatus Jorgensenbacteria bacterium GWA1_54_12</name>
    <dbReference type="NCBI Taxonomy" id="1798468"/>
    <lineage>
        <taxon>Bacteria</taxon>
        <taxon>Candidatus Joergenseniibacteriota</taxon>
    </lineage>
</organism>
<name>A0A1F6BL31_9BACT</name>
<dbReference type="Pfam" id="PF18895">
    <property type="entry name" value="T4SS_pilin"/>
    <property type="match status" value="1"/>
</dbReference>
<feature type="transmembrane region" description="Helical" evidence="1">
    <location>
        <begin position="31"/>
        <end position="54"/>
    </location>
</feature>
<keyword evidence="1" id="KW-1133">Transmembrane helix</keyword>
<dbReference type="Proteomes" id="UP000176273">
    <property type="component" value="Unassembled WGS sequence"/>
</dbReference>